<protein>
    <submittedName>
        <fullName evidence="2">Uncharacterized protein</fullName>
    </submittedName>
</protein>
<sequence>MTSDLCAERNKVVNALQQQLDVASVTLWECKSTLVANDKKEFSKWLSHFESELTTMGKTAEGLRTFIDDDDSNEIEVEDSAMVEDELQRPNSNGDGVPESYESNACEESLDPNNQREVGDRQNKKAFVFSGSGKRPIRNVSTGSSRTRRAGQSSVPRSVQAVSARTQAMLLNELETRLSVMMKDSVLEEVEVVAQDDEGIVGDTGHGEENPDAHKMFSLGGVSGGLLAELQVAIATDKGRNGSVIEE</sequence>
<evidence type="ECO:0000256" key="1">
    <source>
        <dbReference type="SAM" id="MobiDB-lite"/>
    </source>
</evidence>
<feature type="compositionally biased region" description="Polar residues" evidence="1">
    <location>
        <begin position="139"/>
        <end position="159"/>
    </location>
</feature>
<name>A0A7S1VUV7_9STRA</name>
<accession>A0A7S1VUV7</accession>
<gene>
    <name evidence="2" type="ORF">GOCE00092_LOCUS27787</name>
</gene>
<proteinExistence type="predicted"/>
<dbReference type="EMBL" id="HBGK01052785">
    <property type="protein sequence ID" value="CAD9312049.1"/>
    <property type="molecule type" value="Transcribed_RNA"/>
</dbReference>
<evidence type="ECO:0000313" key="2">
    <source>
        <dbReference type="EMBL" id="CAD9312049.1"/>
    </source>
</evidence>
<reference evidence="2" key="1">
    <citation type="submission" date="2021-01" db="EMBL/GenBank/DDBJ databases">
        <authorList>
            <person name="Corre E."/>
            <person name="Pelletier E."/>
            <person name="Niang G."/>
            <person name="Scheremetjew M."/>
            <person name="Finn R."/>
            <person name="Kale V."/>
            <person name="Holt S."/>
            <person name="Cochrane G."/>
            <person name="Meng A."/>
            <person name="Brown T."/>
            <person name="Cohen L."/>
        </authorList>
    </citation>
    <scope>NUCLEOTIDE SEQUENCE</scope>
    <source>
        <strain evidence="2">CCMP 410</strain>
    </source>
</reference>
<organism evidence="2">
    <name type="scientific">Grammatophora oceanica</name>
    <dbReference type="NCBI Taxonomy" id="210454"/>
    <lineage>
        <taxon>Eukaryota</taxon>
        <taxon>Sar</taxon>
        <taxon>Stramenopiles</taxon>
        <taxon>Ochrophyta</taxon>
        <taxon>Bacillariophyta</taxon>
        <taxon>Fragilariophyceae</taxon>
        <taxon>Fragilariophycidae</taxon>
        <taxon>Rhabdonematales</taxon>
        <taxon>Grammatophoraceae</taxon>
        <taxon>Grammatophora</taxon>
    </lineage>
</organism>
<feature type="region of interest" description="Disordered" evidence="1">
    <location>
        <begin position="80"/>
        <end position="159"/>
    </location>
</feature>
<dbReference type="AlphaFoldDB" id="A0A7S1VUV7"/>